<dbReference type="Proteomes" id="UP001519460">
    <property type="component" value="Unassembled WGS sequence"/>
</dbReference>
<name>A0ABD0IZY4_9CAEN</name>
<evidence type="ECO:0008006" key="3">
    <source>
        <dbReference type="Google" id="ProtNLM"/>
    </source>
</evidence>
<protein>
    <recommendedName>
        <fullName evidence="3">ATP-dependent DNA ligase family profile domain-containing protein</fullName>
    </recommendedName>
</protein>
<dbReference type="AlphaFoldDB" id="A0ABD0IZY4"/>
<evidence type="ECO:0000313" key="1">
    <source>
        <dbReference type="EMBL" id="KAK7443149.1"/>
    </source>
</evidence>
<comment type="caution">
    <text evidence="1">The sequence shown here is derived from an EMBL/GenBank/DDBJ whole genome shotgun (WGS) entry which is preliminary data.</text>
</comment>
<reference evidence="1 2" key="1">
    <citation type="journal article" date="2023" name="Sci. Data">
        <title>Genome assembly of the Korean intertidal mud-creeper Batillaria attramentaria.</title>
        <authorList>
            <person name="Patra A.K."/>
            <person name="Ho P.T."/>
            <person name="Jun S."/>
            <person name="Lee S.J."/>
            <person name="Kim Y."/>
            <person name="Won Y.J."/>
        </authorList>
    </citation>
    <scope>NUCLEOTIDE SEQUENCE [LARGE SCALE GENOMIC DNA]</scope>
    <source>
        <strain evidence="1">Wonlab-2016</strain>
    </source>
</reference>
<evidence type="ECO:0000313" key="2">
    <source>
        <dbReference type="Proteomes" id="UP001519460"/>
    </source>
</evidence>
<proteinExistence type="predicted"/>
<organism evidence="1 2">
    <name type="scientific">Batillaria attramentaria</name>
    <dbReference type="NCBI Taxonomy" id="370345"/>
    <lineage>
        <taxon>Eukaryota</taxon>
        <taxon>Metazoa</taxon>
        <taxon>Spiralia</taxon>
        <taxon>Lophotrochozoa</taxon>
        <taxon>Mollusca</taxon>
        <taxon>Gastropoda</taxon>
        <taxon>Caenogastropoda</taxon>
        <taxon>Sorbeoconcha</taxon>
        <taxon>Cerithioidea</taxon>
        <taxon>Batillariidae</taxon>
        <taxon>Batillaria</taxon>
    </lineage>
</organism>
<sequence>MAGGARKPVAQCLSRELIELQPYGAQGIVLKRSRGYGSARKSDGDDMALEWGLSVALVIRLDGFTVPEEVQWPRWNWQRLR</sequence>
<keyword evidence="2" id="KW-1185">Reference proteome</keyword>
<accession>A0ABD0IZY4</accession>
<gene>
    <name evidence="1" type="ORF">BaRGS_00040476</name>
</gene>
<dbReference type="EMBL" id="JACVVK020000823">
    <property type="protein sequence ID" value="KAK7443149.1"/>
    <property type="molecule type" value="Genomic_DNA"/>
</dbReference>